<evidence type="ECO:0000313" key="7">
    <source>
        <dbReference type="Proteomes" id="UP000255163"/>
    </source>
</evidence>
<keyword evidence="4" id="KW-0004">4Fe-4S</keyword>
<comment type="similarity">
    <text evidence="3">Belongs to the prokaryotic molybdopterin-containing oxidoreductase family.</text>
</comment>
<dbReference type="PANTHER" id="PTHR43598">
    <property type="entry name" value="TUNGSTEN-CONTAINING FORMYLMETHANOFURAN DEHYDROGENASE 2 SUBUNIT B"/>
    <property type="match status" value="1"/>
</dbReference>
<dbReference type="Proteomes" id="UP000255163">
    <property type="component" value="Unassembled WGS sequence"/>
</dbReference>
<dbReference type="PANTHER" id="PTHR43598:SF1">
    <property type="entry name" value="FORMATE DEHYDROGENASE-O MAJOR SUBUNIT"/>
    <property type="match status" value="1"/>
</dbReference>
<name>A0A376FGA9_ENTAS</name>
<keyword evidence="4" id="KW-0411">Iron-sulfur</keyword>
<evidence type="ECO:0000313" key="6">
    <source>
        <dbReference type="EMBL" id="STD24227.1"/>
    </source>
</evidence>
<evidence type="ECO:0000256" key="3">
    <source>
        <dbReference type="ARBA" id="ARBA00010312"/>
    </source>
</evidence>
<evidence type="ECO:0000256" key="2">
    <source>
        <dbReference type="ARBA" id="ARBA00004196"/>
    </source>
</evidence>
<dbReference type="GO" id="GO:0009055">
    <property type="term" value="F:electron transfer activity"/>
    <property type="evidence" value="ECO:0007669"/>
    <property type="project" value="TreeGrafter"/>
</dbReference>
<proteinExistence type="inferred from homology"/>
<evidence type="ECO:0000256" key="1">
    <source>
        <dbReference type="ARBA" id="ARBA00001966"/>
    </source>
</evidence>
<keyword evidence="4" id="KW-0408">Iron</keyword>
<dbReference type="GO" id="GO:0030151">
    <property type="term" value="F:molybdenum ion binding"/>
    <property type="evidence" value="ECO:0007669"/>
    <property type="project" value="TreeGrafter"/>
</dbReference>
<dbReference type="GO" id="GO:0051539">
    <property type="term" value="F:4 iron, 4 sulfur cluster binding"/>
    <property type="evidence" value="ECO:0007669"/>
    <property type="project" value="UniProtKB-KW"/>
</dbReference>
<organism evidence="6 7">
    <name type="scientific">Enterobacter asburiae</name>
    <dbReference type="NCBI Taxonomy" id="61645"/>
    <lineage>
        <taxon>Bacteria</taxon>
        <taxon>Pseudomonadati</taxon>
        <taxon>Pseudomonadota</taxon>
        <taxon>Gammaproteobacteria</taxon>
        <taxon>Enterobacterales</taxon>
        <taxon>Enterobacteriaceae</taxon>
        <taxon>Enterobacter</taxon>
        <taxon>Enterobacter cloacae complex</taxon>
    </lineage>
</organism>
<dbReference type="GO" id="GO:0009061">
    <property type="term" value="P:anaerobic respiration"/>
    <property type="evidence" value="ECO:0007669"/>
    <property type="project" value="TreeGrafter"/>
</dbReference>
<comment type="subcellular location">
    <subcellularLocation>
        <location evidence="2">Cell envelope</location>
    </subcellularLocation>
</comment>
<dbReference type="GO" id="GO:0008863">
    <property type="term" value="F:formate dehydrogenase (NAD+) activity"/>
    <property type="evidence" value="ECO:0007669"/>
    <property type="project" value="UniProtKB-EC"/>
</dbReference>
<dbReference type="SUPFAM" id="SSF53706">
    <property type="entry name" value="Formate dehydrogenase/DMSO reductase, domains 1-3"/>
    <property type="match status" value="1"/>
</dbReference>
<reference evidence="6 7" key="1">
    <citation type="submission" date="2018-06" db="EMBL/GenBank/DDBJ databases">
        <authorList>
            <consortium name="Pathogen Informatics"/>
            <person name="Doyle S."/>
        </authorList>
    </citation>
    <scope>NUCLEOTIDE SEQUENCE [LARGE SCALE GENOMIC DNA]</scope>
    <source>
        <strain evidence="6 7">NCTC12123</strain>
    </source>
</reference>
<dbReference type="GO" id="GO:0030313">
    <property type="term" value="C:cell envelope"/>
    <property type="evidence" value="ECO:0007669"/>
    <property type="project" value="UniProtKB-SubCell"/>
</dbReference>
<accession>A0A376FGA9</accession>
<gene>
    <name evidence="6" type="primary">fdoG_4</name>
    <name evidence="6" type="ORF">NCTC12123_04293</name>
</gene>
<keyword evidence="5 6" id="KW-0560">Oxidoreductase</keyword>
<dbReference type="Gene3D" id="3.40.50.740">
    <property type="match status" value="1"/>
</dbReference>
<dbReference type="EMBL" id="UFYI01000007">
    <property type="protein sequence ID" value="STD24227.1"/>
    <property type="molecule type" value="Genomic_DNA"/>
</dbReference>
<evidence type="ECO:0000256" key="4">
    <source>
        <dbReference type="ARBA" id="ARBA00022485"/>
    </source>
</evidence>
<dbReference type="AlphaFoldDB" id="A0A376FGA9"/>
<comment type="cofactor">
    <cofactor evidence="1">
        <name>[4Fe-4S] cluster</name>
        <dbReference type="ChEBI" id="CHEBI:49883"/>
    </cofactor>
</comment>
<evidence type="ECO:0000256" key="5">
    <source>
        <dbReference type="ARBA" id="ARBA00023002"/>
    </source>
</evidence>
<dbReference type="EC" id="1.17.1.9" evidence="6"/>
<protein>
    <submittedName>
        <fullName evidence="6">Formate dehydrogenase alpha subunit</fullName>
        <ecNumber evidence="6">1.17.1.9</ecNumber>
    </submittedName>
</protein>
<sequence length="152" mass="16413">MNDGEILAGIFLRLRKMYAEEGGANPEPVLNMTWNYSTPENPAPEEVAMESNGKALADVIDPATGTVLAKKGDQLSTFAHLRDDGTTSSGCWIFAGSWTPKGNQMANRDNADRRALAIRWAGHGRGRSTAASSITAHPLIRRATRGIRSVSF</sequence>
<keyword evidence="4" id="KW-0479">Metal-binding</keyword>